<evidence type="ECO:0000313" key="10">
    <source>
        <dbReference type="Proteomes" id="UP000321638"/>
    </source>
</evidence>
<dbReference type="Gene3D" id="3.30.70.1450">
    <property type="entry name" value="Regulator of K+ conductance, C-terminal domain"/>
    <property type="match status" value="2"/>
</dbReference>
<evidence type="ECO:0000259" key="8">
    <source>
        <dbReference type="PROSITE" id="PS51202"/>
    </source>
</evidence>
<keyword evidence="4" id="KW-0630">Potassium</keyword>
<dbReference type="EMBL" id="VDUZ01000004">
    <property type="protein sequence ID" value="TXL80278.1"/>
    <property type="molecule type" value="Genomic_DNA"/>
</dbReference>
<dbReference type="PROSITE" id="PS51202">
    <property type="entry name" value="RCK_C"/>
    <property type="match status" value="2"/>
</dbReference>
<dbReference type="RefSeq" id="WP_147845693.1">
    <property type="nucleotide sequence ID" value="NZ_VDUZ01000004.1"/>
</dbReference>
<dbReference type="GO" id="GO:0015079">
    <property type="term" value="F:potassium ion transmembrane transporter activity"/>
    <property type="evidence" value="ECO:0007669"/>
    <property type="project" value="InterPro"/>
</dbReference>
<comment type="caution">
    <text evidence="9">The sequence shown here is derived from an EMBL/GenBank/DDBJ whole genome shotgun (WGS) entry which is preliminary data.</text>
</comment>
<feature type="domain" description="RCK N-terminal" evidence="7">
    <location>
        <begin position="234"/>
        <end position="354"/>
    </location>
</feature>
<sequence>MRVIVCGAGQVGTAIARQLAGEGIDVTVVDISPEQARLVDETYDVRGMQGHASHPEVLQRAGAQDADMLIAVTQSDEVNMVACQVAYSLFKVRRRIARVRHAGYLGPDWRGLYAADQLPIDVIISPEVEVAGGIARRLRTPGAFDTVPLADGRVQLLGVQCSSDACALIGRRLGELPQLWPDSGLMVMAVIRQGKAFVPDASTVIELNDQVYLITQPQRVDGVIAFFGHQDRQASRIVIVGGGNVGFSLARQLTQAAPAVSIMMVERNRERAEFVSGELKDAVVVLHGDALDRDVLREANAGAAQTIVAVTDDDETNIFASVLAKREGCSRAIALVNKSTYEPIMPVLGVDVVVNPNAITISTILRYVRPRAVSALYALREDFGEVIETQALPGSRLVRSSLDKLRLPKGMMIGAVVRGEQVFIPTGAFQVEPGDRVIATVTYDALRKAEDILEGA</sequence>
<dbReference type="Proteomes" id="UP000321638">
    <property type="component" value="Unassembled WGS sequence"/>
</dbReference>
<evidence type="ECO:0000256" key="2">
    <source>
        <dbReference type="ARBA" id="ARBA00022448"/>
    </source>
</evidence>
<dbReference type="InterPro" id="IPR036291">
    <property type="entry name" value="NAD(P)-bd_dom_sf"/>
</dbReference>
<feature type="domain" description="RCK N-terminal" evidence="7">
    <location>
        <begin position="1"/>
        <end position="119"/>
    </location>
</feature>
<dbReference type="PROSITE" id="PS51201">
    <property type="entry name" value="RCK_N"/>
    <property type="match status" value="2"/>
</dbReference>
<reference evidence="9 10" key="1">
    <citation type="submission" date="2019-06" db="EMBL/GenBank/DDBJ databases">
        <title>New taxonomy in bacterial strain CC-CFT640, isolated from vineyard.</title>
        <authorList>
            <person name="Lin S.-Y."/>
            <person name="Tsai C.-F."/>
            <person name="Young C.-C."/>
        </authorList>
    </citation>
    <scope>NUCLEOTIDE SEQUENCE [LARGE SCALE GENOMIC DNA]</scope>
    <source>
        <strain evidence="9 10">CC-CFT640</strain>
    </source>
</reference>
<name>A0A5C8PTV9_9HYPH</name>
<keyword evidence="6" id="KW-0406">Ion transport</keyword>
<feature type="domain" description="RCK C-terminal" evidence="8">
    <location>
        <begin position="374"/>
        <end position="455"/>
    </location>
</feature>
<evidence type="ECO:0000259" key="7">
    <source>
        <dbReference type="PROSITE" id="PS51201"/>
    </source>
</evidence>
<feature type="domain" description="RCK C-terminal" evidence="8">
    <location>
        <begin position="144"/>
        <end position="229"/>
    </location>
</feature>
<dbReference type="NCBIfam" id="NF007031">
    <property type="entry name" value="PRK09496.1-2"/>
    <property type="match status" value="1"/>
</dbReference>
<dbReference type="PANTHER" id="PTHR43833">
    <property type="entry name" value="POTASSIUM CHANNEL PROTEIN 2-RELATED-RELATED"/>
    <property type="match status" value="1"/>
</dbReference>
<dbReference type="GO" id="GO:0005886">
    <property type="term" value="C:plasma membrane"/>
    <property type="evidence" value="ECO:0007669"/>
    <property type="project" value="InterPro"/>
</dbReference>
<keyword evidence="2" id="KW-0813">Transport</keyword>
<evidence type="ECO:0000256" key="4">
    <source>
        <dbReference type="ARBA" id="ARBA00022958"/>
    </source>
</evidence>
<dbReference type="Pfam" id="PF02254">
    <property type="entry name" value="TrkA_N"/>
    <property type="match status" value="2"/>
</dbReference>
<dbReference type="SUPFAM" id="SSF51735">
    <property type="entry name" value="NAD(P)-binding Rossmann-fold domains"/>
    <property type="match status" value="2"/>
</dbReference>
<keyword evidence="10" id="KW-1185">Reference proteome</keyword>
<dbReference type="OrthoDB" id="9775180at2"/>
<dbReference type="NCBIfam" id="NF007030">
    <property type="entry name" value="PRK09496.1-1"/>
    <property type="match status" value="1"/>
</dbReference>
<dbReference type="InterPro" id="IPR006036">
    <property type="entry name" value="K_uptake_TrkA"/>
</dbReference>
<keyword evidence="5" id="KW-0520">NAD</keyword>
<proteinExistence type="predicted"/>
<dbReference type="NCBIfam" id="NF007032">
    <property type="entry name" value="PRK09496.1-4"/>
    <property type="match status" value="1"/>
</dbReference>
<keyword evidence="3" id="KW-0633">Potassium transport</keyword>
<dbReference type="NCBIfam" id="NF007039">
    <property type="entry name" value="PRK09496.3-2"/>
    <property type="match status" value="1"/>
</dbReference>
<dbReference type="SUPFAM" id="SSF116726">
    <property type="entry name" value="TrkA C-terminal domain-like"/>
    <property type="match status" value="2"/>
</dbReference>
<gene>
    <name evidence="9" type="primary">trkA</name>
    <name evidence="9" type="ORF">FHP25_04375</name>
</gene>
<evidence type="ECO:0000256" key="1">
    <source>
        <dbReference type="ARBA" id="ARBA00017378"/>
    </source>
</evidence>
<dbReference type="AlphaFoldDB" id="A0A5C8PTV9"/>
<dbReference type="PANTHER" id="PTHR43833:SF5">
    <property type="entry name" value="TRK SYSTEM POTASSIUM UPTAKE PROTEIN TRKA"/>
    <property type="match status" value="1"/>
</dbReference>
<evidence type="ECO:0000256" key="5">
    <source>
        <dbReference type="ARBA" id="ARBA00023027"/>
    </source>
</evidence>
<dbReference type="InterPro" id="IPR050721">
    <property type="entry name" value="Trk_Ktr_HKT_K-transport"/>
</dbReference>
<protein>
    <recommendedName>
        <fullName evidence="1">Trk system potassium uptake protein TrkA</fullName>
    </recommendedName>
</protein>
<dbReference type="Pfam" id="PF02080">
    <property type="entry name" value="TrkA_C"/>
    <property type="match status" value="2"/>
</dbReference>
<dbReference type="PRINTS" id="PR00335">
    <property type="entry name" value="KUPTAKETRKA"/>
</dbReference>
<organism evidence="9 10">
    <name type="scientific">Vineibacter terrae</name>
    <dbReference type="NCBI Taxonomy" id="2586908"/>
    <lineage>
        <taxon>Bacteria</taxon>
        <taxon>Pseudomonadati</taxon>
        <taxon>Pseudomonadota</taxon>
        <taxon>Alphaproteobacteria</taxon>
        <taxon>Hyphomicrobiales</taxon>
        <taxon>Vineibacter</taxon>
    </lineage>
</organism>
<dbReference type="InterPro" id="IPR006037">
    <property type="entry name" value="RCK_C"/>
</dbReference>
<evidence type="ECO:0000313" key="9">
    <source>
        <dbReference type="EMBL" id="TXL80278.1"/>
    </source>
</evidence>
<accession>A0A5C8PTV9</accession>
<dbReference type="InterPro" id="IPR003148">
    <property type="entry name" value="RCK_N"/>
</dbReference>
<evidence type="ECO:0000256" key="3">
    <source>
        <dbReference type="ARBA" id="ARBA00022538"/>
    </source>
</evidence>
<dbReference type="InterPro" id="IPR036721">
    <property type="entry name" value="RCK_C_sf"/>
</dbReference>
<evidence type="ECO:0000256" key="6">
    <source>
        <dbReference type="ARBA" id="ARBA00023065"/>
    </source>
</evidence>
<dbReference type="Gene3D" id="3.40.50.720">
    <property type="entry name" value="NAD(P)-binding Rossmann-like Domain"/>
    <property type="match status" value="2"/>
</dbReference>